<accession>A0A3G9GCG8</accession>
<protein>
    <submittedName>
        <fullName evidence="1">Uncharacterized protein</fullName>
    </submittedName>
</protein>
<dbReference type="AlphaFoldDB" id="A0A3G9GCG8"/>
<keyword evidence="2" id="KW-1185">Reference proteome</keyword>
<sequence length="44" mass="5164">MRFCQTGISRLHARQFSLIHAESGQLLLLQQQFIHQRCCVYSSQ</sequence>
<reference evidence="1 2" key="2">
    <citation type="journal article" date="2017" name="Genome Announc.">
        <title>Draft genome sequence of Aquitalea magnusonii strain H3, a plant growth-promoting bacterium of duckweed Lemna minor.</title>
        <authorList>
            <person name="Ishizawa H."/>
            <person name="Kuroda M."/>
            <person name="Ike M."/>
        </authorList>
    </citation>
    <scope>NUCLEOTIDE SEQUENCE [LARGE SCALE GENOMIC DNA]</scope>
    <source>
        <strain evidence="1 2">H3</strain>
    </source>
</reference>
<reference evidence="2" key="3">
    <citation type="journal article" date="2017" name="Plant Physiol. Biochem.">
        <title>Differential oxidative and antioxidative response of duckweed Lemna minor toward plant growth promoting/inhibiting bacteria.</title>
        <authorList>
            <person name="Ishizawa H."/>
            <person name="Kuroda M."/>
            <person name="Morikawa M."/>
            <person name="Ike M."/>
        </authorList>
    </citation>
    <scope>NUCLEOTIDE SEQUENCE [LARGE SCALE GENOMIC DNA]</scope>
    <source>
        <strain evidence="2">H3</strain>
    </source>
</reference>
<evidence type="ECO:0000313" key="2">
    <source>
        <dbReference type="Proteomes" id="UP000198290"/>
    </source>
</evidence>
<name>A0A3G9GCG8_9NEIS</name>
<reference evidence="2" key="1">
    <citation type="journal article" date="2017" name="Biotechnol. Biofuels">
        <title>Evaluation of environmental bacterial communities as a factor affecting the growth of duckweed Lemna minor.</title>
        <authorList>
            <person name="Ishizawa H."/>
            <person name="Kuroda M."/>
            <person name="Morikawa M."/>
            <person name="Ike M."/>
        </authorList>
    </citation>
    <scope>NUCLEOTIDE SEQUENCE [LARGE SCALE GENOMIC DNA]</scope>
    <source>
        <strain evidence="2">H3</strain>
    </source>
</reference>
<organism evidence="1 2">
    <name type="scientific">Aquitalea magnusonii</name>
    <dbReference type="NCBI Taxonomy" id="332411"/>
    <lineage>
        <taxon>Bacteria</taxon>
        <taxon>Pseudomonadati</taxon>
        <taxon>Pseudomonadota</taxon>
        <taxon>Betaproteobacteria</taxon>
        <taxon>Neisseriales</taxon>
        <taxon>Chromobacteriaceae</taxon>
        <taxon>Aquitalea</taxon>
    </lineage>
</organism>
<dbReference type="Proteomes" id="UP000198290">
    <property type="component" value="Chromosome"/>
</dbReference>
<dbReference type="EMBL" id="AP018823">
    <property type="protein sequence ID" value="BBF85145.1"/>
    <property type="molecule type" value="Genomic_DNA"/>
</dbReference>
<gene>
    <name evidence="1" type="ORF">DLM_1526</name>
</gene>
<proteinExistence type="predicted"/>
<dbReference type="KEGG" id="amah:DLM_1526"/>
<evidence type="ECO:0000313" key="1">
    <source>
        <dbReference type="EMBL" id="BBF85145.1"/>
    </source>
</evidence>